<dbReference type="VEuPathDB" id="FungiDB:BO71DRAFT_484097"/>
<organism evidence="3 4">
    <name type="scientific">Aspergillus ellipticus CBS 707.79</name>
    <dbReference type="NCBI Taxonomy" id="1448320"/>
    <lineage>
        <taxon>Eukaryota</taxon>
        <taxon>Fungi</taxon>
        <taxon>Dikarya</taxon>
        <taxon>Ascomycota</taxon>
        <taxon>Pezizomycotina</taxon>
        <taxon>Eurotiomycetes</taxon>
        <taxon>Eurotiomycetidae</taxon>
        <taxon>Eurotiales</taxon>
        <taxon>Aspergillaceae</taxon>
        <taxon>Aspergillus</taxon>
        <taxon>Aspergillus subgen. Circumdati</taxon>
    </lineage>
</organism>
<keyword evidence="4" id="KW-1185">Reference proteome</keyword>
<feature type="region of interest" description="Disordered" evidence="1">
    <location>
        <begin position="1"/>
        <end position="27"/>
    </location>
</feature>
<evidence type="ECO:0000313" key="4">
    <source>
        <dbReference type="Proteomes" id="UP000247810"/>
    </source>
</evidence>
<dbReference type="PANTHER" id="PTHR35896">
    <property type="entry name" value="IG-LIKE DOMAIN-CONTAINING PROTEIN"/>
    <property type="match status" value="1"/>
</dbReference>
<gene>
    <name evidence="3" type="ORF">BO71DRAFT_484097</name>
</gene>
<dbReference type="STRING" id="1448320.A0A319DRZ1"/>
<proteinExistence type="predicted"/>
<dbReference type="InterPro" id="IPR053008">
    <property type="entry name" value="Phomopsin_biosynth_assoc"/>
</dbReference>
<evidence type="ECO:0000256" key="2">
    <source>
        <dbReference type="SAM" id="Phobius"/>
    </source>
</evidence>
<keyword evidence="2" id="KW-1133">Transmembrane helix</keyword>
<name>A0A319DRZ1_9EURO</name>
<dbReference type="PANTHER" id="PTHR35896:SF3">
    <property type="entry name" value="MAJOR FACILITATOR SUPERFAMILY TRANSPORTER"/>
    <property type="match status" value="1"/>
</dbReference>
<accession>A0A319DRZ1</accession>
<feature type="transmembrane region" description="Helical" evidence="2">
    <location>
        <begin position="37"/>
        <end position="59"/>
    </location>
</feature>
<protein>
    <submittedName>
        <fullName evidence="3">Uncharacterized protein</fullName>
    </submittedName>
</protein>
<sequence>MESDRAPFLSMEEKAESSMEGDSNVHQTQRQRHPRYILFYALIYLMASWGCISLFYHAYQLLSTSKSAPSLDPEKPPKTVPTSDPLNICNCGTTIQEALSLNCVYDSLSAAWLPPYCRDDELTAQFERAGPGPNGTWNFFYDENGTMPIPKAEIAALGEAGGSFWASEEWHAAHCLFYWQKYYRMRETGVVIEARFDSLHHVKHCTQLIMDPGPGYFVLIEVPVVMNSSTEYDELHLSHTDLLCRKVV</sequence>
<evidence type="ECO:0000256" key="1">
    <source>
        <dbReference type="SAM" id="MobiDB-lite"/>
    </source>
</evidence>
<reference evidence="3 4" key="1">
    <citation type="submission" date="2018-02" db="EMBL/GenBank/DDBJ databases">
        <title>The genomes of Aspergillus section Nigri reveals drivers in fungal speciation.</title>
        <authorList>
            <consortium name="DOE Joint Genome Institute"/>
            <person name="Vesth T.C."/>
            <person name="Nybo J."/>
            <person name="Theobald S."/>
            <person name="Brandl J."/>
            <person name="Frisvad J.C."/>
            <person name="Nielsen K.F."/>
            <person name="Lyhne E.K."/>
            <person name="Kogle M.E."/>
            <person name="Kuo A."/>
            <person name="Riley R."/>
            <person name="Clum A."/>
            <person name="Nolan M."/>
            <person name="Lipzen A."/>
            <person name="Salamov A."/>
            <person name="Henrissat B."/>
            <person name="Wiebenga A."/>
            <person name="De vries R.P."/>
            <person name="Grigoriev I.V."/>
            <person name="Mortensen U.H."/>
            <person name="Andersen M.R."/>
            <person name="Baker S.E."/>
        </authorList>
    </citation>
    <scope>NUCLEOTIDE SEQUENCE [LARGE SCALE GENOMIC DNA]</scope>
    <source>
        <strain evidence="3 4">CBS 707.79</strain>
    </source>
</reference>
<evidence type="ECO:0000313" key="3">
    <source>
        <dbReference type="EMBL" id="PYH94053.1"/>
    </source>
</evidence>
<keyword evidence="2" id="KW-0812">Transmembrane</keyword>
<dbReference type="AlphaFoldDB" id="A0A319DRZ1"/>
<dbReference type="OrthoDB" id="3501153at2759"/>
<dbReference type="EMBL" id="KZ825880">
    <property type="protein sequence ID" value="PYH94053.1"/>
    <property type="molecule type" value="Genomic_DNA"/>
</dbReference>
<dbReference type="Proteomes" id="UP000247810">
    <property type="component" value="Unassembled WGS sequence"/>
</dbReference>
<keyword evidence="2" id="KW-0472">Membrane</keyword>